<protein>
    <submittedName>
        <fullName evidence="3">Uncharacterized protein</fullName>
    </submittedName>
</protein>
<feature type="signal peptide" evidence="2">
    <location>
        <begin position="1"/>
        <end position="19"/>
    </location>
</feature>
<dbReference type="Proteomes" id="UP000054270">
    <property type="component" value="Unassembled WGS sequence"/>
</dbReference>
<dbReference type="AlphaFoldDB" id="A0A0D2Q553"/>
<dbReference type="Gene3D" id="2.60.120.260">
    <property type="entry name" value="Galactose-binding domain-like"/>
    <property type="match status" value="1"/>
</dbReference>
<evidence type="ECO:0000256" key="2">
    <source>
        <dbReference type="SAM" id="SignalP"/>
    </source>
</evidence>
<gene>
    <name evidence="3" type="ORF">HYPSUDRAFT_36391</name>
</gene>
<feature type="compositionally biased region" description="Polar residues" evidence="1">
    <location>
        <begin position="191"/>
        <end position="204"/>
    </location>
</feature>
<evidence type="ECO:0000313" key="4">
    <source>
        <dbReference type="Proteomes" id="UP000054270"/>
    </source>
</evidence>
<accession>A0A0D2Q553</accession>
<dbReference type="OrthoDB" id="2984396at2759"/>
<dbReference type="OMA" id="TPSICAY"/>
<feature type="region of interest" description="Disordered" evidence="1">
    <location>
        <begin position="182"/>
        <end position="204"/>
    </location>
</feature>
<proteinExistence type="predicted"/>
<name>A0A0D2Q553_HYPSF</name>
<feature type="chain" id="PRO_5002249493" evidence="2">
    <location>
        <begin position="20"/>
        <end position="230"/>
    </location>
</feature>
<keyword evidence="4" id="KW-1185">Reference proteome</keyword>
<dbReference type="EMBL" id="KN817527">
    <property type="protein sequence ID" value="KJA26670.1"/>
    <property type="molecule type" value="Genomic_DNA"/>
</dbReference>
<evidence type="ECO:0000256" key="1">
    <source>
        <dbReference type="SAM" id="MobiDB-lite"/>
    </source>
</evidence>
<keyword evidence="2" id="KW-0732">Signal</keyword>
<evidence type="ECO:0000313" key="3">
    <source>
        <dbReference type="EMBL" id="KJA26670.1"/>
    </source>
</evidence>
<reference evidence="4" key="1">
    <citation type="submission" date="2014-04" db="EMBL/GenBank/DDBJ databases">
        <title>Evolutionary Origins and Diversification of the Mycorrhizal Mutualists.</title>
        <authorList>
            <consortium name="DOE Joint Genome Institute"/>
            <consortium name="Mycorrhizal Genomics Consortium"/>
            <person name="Kohler A."/>
            <person name="Kuo A."/>
            <person name="Nagy L.G."/>
            <person name="Floudas D."/>
            <person name="Copeland A."/>
            <person name="Barry K.W."/>
            <person name="Cichocki N."/>
            <person name="Veneault-Fourrey C."/>
            <person name="LaButti K."/>
            <person name="Lindquist E.A."/>
            <person name="Lipzen A."/>
            <person name="Lundell T."/>
            <person name="Morin E."/>
            <person name="Murat C."/>
            <person name="Riley R."/>
            <person name="Ohm R."/>
            <person name="Sun H."/>
            <person name="Tunlid A."/>
            <person name="Henrissat B."/>
            <person name="Grigoriev I.V."/>
            <person name="Hibbett D.S."/>
            <person name="Martin F."/>
        </authorList>
    </citation>
    <scope>NUCLEOTIDE SEQUENCE [LARGE SCALE GENOMIC DNA]</scope>
    <source>
        <strain evidence="4">FD-334 SS-4</strain>
    </source>
</reference>
<sequence length="230" mass="23720">MYTIPTFVAILFYASLITAQVNITVPDTDPSISYKGNTGDATLCKVTQNGTIIGGQEGCYLVPANCAPSVAMGQSNDSAASFSFEGSAIYINSLLSSDSPLYTVTLDGISADIDGYKSSNSFVCETLFSQTGLDPKVQHTITLATKGASPSNPGGISGGNGVLIFSLINFIYTSENSTFSTNSSTNTSSTAQPSPGTTSAGTSVHTSITAGGLPTNLVVLSVLLWATHWI</sequence>
<organism evidence="3 4">
    <name type="scientific">Hypholoma sublateritium (strain FD-334 SS-4)</name>
    <dbReference type="NCBI Taxonomy" id="945553"/>
    <lineage>
        <taxon>Eukaryota</taxon>
        <taxon>Fungi</taxon>
        <taxon>Dikarya</taxon>
        <taxon>Basidiomycota</taxon>
        <taxon>Agaricomycotina</taxon>
        <taxon>Agaricomycetes</taxon>
        <taxon>Agaricomycetidae</taxon>
        <taxon>Agaricales</taxon>
        <taxon>Agaricineae</taxon>
        <taxon>Strophariaceae</taxon>
        <taxon>Hypholoma</taxon>
    </lineage>
</organism>